<dbReference type="EMBL" id="LNYS01000008">
    <property type="protein sequence ID" value="KTD50124.1"/>
    <property type="molecule type" value="Genomic_DNA"/>
</dbReference>
<dbReference type="InterPro" id="IPR000740">
    <property type="entry name" value="GrpE"/>
</dbReference>
<dbReference type="Pfam" id="PF01025">
    <property type="entry name" value="GrpE"/>
    <property type="match status" value="1"/>
</dbReference>
<dbReference type="NCBIfam" id="NF010737">
    <property type="entry name" value="PRK14139.1"/>
    <property type="match status" value="1"/>
</dbReference>
<keyword evidence="5 10" id="KW-0346">Stress response</keyword>
<keyword evidence="6 10" id="KW-0143">Chaperone</keyword>
<protein>
    <recommendedName>
        <fullName evidence="8 10">Protein GrpE</fullName>
    </recommendedName>
    <alternativeName>
        <fullName evidence="9 10">HSP-70 cofactor</fullName>
    </alternativeName>
</protein>
<evidence type="ECO:0000313" key="17">
    <source>
        <dbReference type="Proteomes" id="UP000249458"/>
    </source>
</evidence>
<organism evidence="14 16">
    <name type="scientific">Legionella quinlivanii</name>
    <dbReference type="NCBI Taxonomy" id="45073"/>
    <lineage>
        <taxon>Bacteria</taxon>
        <taxon>Pseudomonadati</taxon>
        <taxon>Pseudomonadota</taxon>
        <taxon>Gammaproteobacteria</taxon>
        <taxon>Legionellales</taxon>
        <taxon>Legionellaceae</taxon>
        <taxon>Legionella</taxon>
    </lineage>
</organism>
<dbReference type="OrthoDB" id="9789811at2"/>
<evidence type="ECO:0000256" key="2">
    <source>
        <dbReference type="ARBA" id="ARBA00009054"/>
    </source>
</evidence>
<evidence type="ECO:0000256" key="13">
    <source>
        <dbReference type="SAM" id="MobiDB-lite"/>
    </source>
</evidence>
<gene>
    <name evidence="10" type="primary">grpE</name>
    <name evidence="15" type="ORF">B1207_01925</name>
    <name evidence="14" type="ORF">Lqui_1449</name>
</gene>
<dbReference type="STRING" id="45073.Lqui_1449"/>
<evidence type="ECO:0000313" key="15">
    <source>
        <dbReference type="EMBL" id="RAP38662.1"/>
    </source>
</evidence>
<dbReference type="GO" id="GO:0006457">
    <property type="term" value="P:protein folding"/>
    <property type="evidence" value="ECO:0007669"/>
    <property type="project" value="InterPro"/>
</dbReference>
<dbReference type="NCBIfam" id="NF010748">
    <property type="entry name" value="PRK14150.1"/>
    <property type="match status" value="1"/>
</dbReference>
<comment type="similarity">
    <text evidence="2 10 12">Belongs to the GrpE family.</text>
</comment>
<dbReference type="SUPFAM" id="SSF51064">
    <property type="entry name" value="Head domain of nucleotide exchange factor GrpE"/>
    <property type="match status" value="1"/>
</dbReference>
<dbReference type="HAMAP" id="MF_01151">
    <property type="entry name" value="GrpE"/>
    <property type="match status" value="1"/>
</dbReference>
<dbReference type="PROSITE" id="PS01071">
    <property type="entry name" value="GRPE"/>
    <property type="match status" value="1"/>
</dbReference>
<dbReference type="Gene3D" id="3.90.20.20">
    <property type="match status" value="1"/>
</dbReference>
<dbReference type="AlphaFoldDB" id="A0A0W0XZI2"/>
<dbReference type="GO" id="GO:0042803">
    <property type="term" value="F:protein homodimerization activity"/>
    <property type="evidence" value="ECO:0007669"/>
    <property type="project" value="InterPro"/>
</dbReference>
<dbReference type="PATRIC" id="fig|45073.5.peg.1530"/>
<dbReference type="RefSeq" id="WP_058507561.1">
    <property type="nucleotide sequence ID" value="NZ_CAAAIK010000001.1"/>
</dbReference>
<reference evidence="14 16" key="1">
    <citation type="submission" date="2015-11" db="EMBL/GenBank/DDBJ databases">
        <title>Genomic analysis of 38 Legionella species identifies large and diverse effector repertoires.</title>
        <authorList>
            <person name="Burstein D."/>
            <person name="Amaro F."/>
            <person name="Zusman T."/>
            <person name="Lifshitz Z."/>
            <person name="Cohen O."/>
            <person name="Gilbert J.A."/>
            <person name="Pupko T."/>
            <person name="Shuman H.A."/>
            <person name="Segal G."/>
        </authorList>
    </citation>
    <scope>NUCLEOTIDE SEQUENCE [LARGE SCALE GENOMIC DNA]</scope>
    <source>
        <strain evidence="14 16">CDC#1442-AUS-E</strain>
    </source>
</reference>
<reference evidence="15 17" key="2">
    <citation type="submission" date="2017-02" db="EMBL/GenBank/DDBJ databases">
        <title>Legionella quilivanii strain from human: case report and whole genome sequencing analysis.</title>
        <authorList>
            <person name="Lalancette C."/>
            <person name="Leduc J.-M."/>
            <person name="Levesque S."/>
            <person name="Fournier E."/>
            <person name="Saoud J."/>
            <person name="Faucher S.P."/>
            <person name="Bernard K."/>
            <person name="Martineau C."/>
            <person name="Longtin J."/>
        </authorList>
    </citation>
    <scope>NUCLEOTIDE SEQUENCE [LARGE SCALE GENOMIC DNA]</scope>
    <source>
        <strain evidence="15 17">ID143958</strain>
    </source>
</reference>
<dbReference type="PANTHER" id="PTHR21237">
    <property type="entry name" value="GRPE PROTEIN"/>
    <property type="match status" value="1"/>
</dbReference>
<dbReference type="Proteomes" id="UP000249458">
    <property type="component" value="Unassembled WGS sequence"/>
</dbReference>
<evidence type="ECO:0000256" key="5">
    <source>
        <dbReference type="ARBA" id="ARBA00023016"/>
    </source>
</evidence>
<evidence type="ECO:0000256" key="3">
    <source>
        <dbReference type="ARBA" id="ARBA00011738"/>
    </source>
</evidence>
<comment type="subcellular location">
    <subcellularLocation>
        <location evidence="1 10">Cytoplasm</location>
    </subcellularLocation>
</comment>
<dbReference type="GO" id="GO:0005829">
    <property type="term" value="C:cytosol"/>
    <property type="evidence" value="ECO:0007669"/>
    <property type="project" value="TreeGrafter"/>
</dbReference>
<dbReference type="GO" id="GO:0051087">
    <property type="term" value="F:protein-folding chaperone binding"/>
    <property type="evidence" value="ECO:0007669"/>
    <property type="project" value="InterPro"/>
</dbReference>
<sequence length="205" mass="23106">MSSEKTKDWKKIKEEIEQKLNEDTENSIDTDEEEGESGSSGKASETALDHPSYTALEEKLTLAEQQAHENWEKSVRAMAELENVRRRAERDIANAHRYGLEKFITSLLPVADSLEQAMQLADKSAQDGMYEGLELTMKLFLDALAKQDVVQIDPQGQLFNPQEHEAMSMVAVPDAEPNTIVTVFQKGYKLADRIIRPARVIVSKK</sequence>
<dbReference type="GO" id="GO:0051082">
    <property type="term" value="F:unfolded protein binding"/>
    <property type="evidence" value="ECO:0007669"/>
    <property type="project" value="TreeGrafter"/>
</dbReference>
<dbReference type="InterPro" id="IPR009012">
    <property type="entry name" value="GrpE_head"/>
</dbReference>
<keyword evidence="4 10" id="KW-0963">Cytoplasm</keyword>
<feature type="region of interest" description="Disordered" evidence="13">
    <location>
        <begin position="16"/>
        <end position="48"/>
    </location>
</feature>
<name>A0A0W0XZI2_9GAMM</name>
<dbReference type="Gene3D" id="2.30.22.10">
    <property type="entry name" value="Head domain of nucleotide exchange factor GrpE"/>
    <property type="match status" value="1"/>
</dbReference>
<feature type="compositionally biased region" description="Acidic residues" evidence="13">
    <location>
        <begin position="23"/>
        <end position="36"/>
    </location>
</feature>
<dbReference type="InterPro" id="IPR013805">
    <property type="entry name" value="GrpE_CC"/>
</dbReference>
<dbReference type="CDD" id="cd00446">
    <property type="entry name" value="GrpE"/>
    <property type="match status" value="1"/>
</dbReference>
<dbReference type="FunFam" id="2.30.22.10:FF:000001">
    <property type="entry name" value="Protein GrpE"/>
    <property type="match status" value="1"/>
</dbReference>
<evidence type="ECO:0000256" key="8">
    <source>
        <dbReference type="ARBA" id="ARBA00072274"/>
    </source>
</evidence>
<dbReference type="EMBL" id="MVJN01000001">
    <property type="protein sequence ID" value="RAP38662.1"/>
    <property type="molecule type" value="Genomic_DNA"/>
</dbReference>
<evidence type="ECO:0000256" key="12">
    <source>
        <dbReference type="RuleBase" id="RU004478"/>
    </source>
</evidence>
<comment type="function">
    <text evidence="7 10 11">Participates actively in the response to hyperosmotic and heat shock by preventing the aggregation of stress-denatured proteins, in association with DnaK and GrpE. It is the nucleotide exchange factor for DnaK and may function as a thermosensor. Unfolded proteins bind initially to DnaJ; upon interaction with the DnaJ-bound protein, DnaK hydrolyzes its bound ATP, resulting in the formation of a stable complex. GrpE releases ADP from DnaK; ATP binding to DnaK triggers the release of the substrate protein, thus completing the reaction cycle. Several rounds of ATP-dependent interactions between DnaJ, DnaK and GrpE are required for fully efficient folding.</text>
</comment>
<dbReference type="PANTHER" id="PTHR21237:SF23">
    <property type="entry name" value="GRPE PROTEIN HOMOLOG, MITOCHONDRIAL"/>
    <property type="match status" value="1"/>
</dbReference>
<accession>A0A0W0XZI2</accession>
<evidence type="ECO:0000256" key="6">
    <source>
        <dbReference type="ARBA" id="ARBA00023186"/>
    </source>
</evidence>
<dbReference type="Proteomes" id="UP000054618">
    <property type="component" value="Unassembled WGS sequence"/>
</dbReference>
<evidence type="ECO:0000256" key="1">
    <source>
        <dbReference type="ARBA" id="ARBA00004496"/>
    </source>
</evidence>
<evidence type="ECO:0000313" key="16">
    <source>
        <dbReference type="Proteomes" id="UP000054618"/>
    </source>
</evidence>
<evidence type="ECO:0000256" key="11">
    <source>
        <dbReference type="RuleBase" id="RU000639"/>
    </source>
</evidence>
<evidence type="ECO:0000256" key="9">
    <source>
        <dbReference type="ARBA" id="ARBA00076414"/>
    </source>
</evidence>
<evidence type="ECO:0000256" key="10">
    <source>
        <dbReference type="HAMAP-Rule" id="MF_01151"/>
    </source>
</evidence>
<comment type="caution">
    <text evidence="14">The sequence shown here is derived from an EMBL/GenBank/DDBJ whole genome shotgun (WGS) entry which is preliminary data.</text>
</comment>
<evidence type="ECO:0000313" key="14">
    <source>
        <dbReference type="EMBL" id="KTD50124.1"/>
    </source>
</evidence>
<comment type="subunit">
    <text evidence="3 10">Homodimer.</text>
</comment>
<dbReference type="GO" id="GO:0000774">
    <property type="term" value="F:adenyl-nucleotide exchange factor activity"/>
    <property type="evidence" value="ECO:0007669"/>
    <property type="project" value="InterPro"/>
</dbReference>
<evidence type="ECO:0000256" key="4">
    <source>
        <dbReference type="ARBA" id="ARBA00022490"/>
    </source>
</evidence>
<evidence type="ECO:0000256" key="7">
    <source>
        <dbReference type="ARBA" id="ARBA00053401"/>
    </source>
</evidence>
<dbReference type="SUPFAM" id="SSF58014">
    <property type="entry name" value="Coiled-coil domain of nucleotide exchange factor GrpE"/>
    <property type="match status" value="1"/>
</dbReference>
<dbReference type="PRINTS" id="PR00773">
    <property type="entry name" value="GRPEPROTEIN"/>
</dbReference>
<proteinExistence type="inferred from homology"/>
<dbReference type="NCBIfam" id="NF010742">
    <property type="entry name" value="PRK14144.1"/>
    <property type="match status" value="1"/>
</dbReference>
<keyword evidence="16" id="KW-1185">Reference proteome</keyword>